<feature type="transmembrane region" description="Helical" evidence="2">
    <location>
        <begin position="20"/>
        <end position="41"/>
    </location>
</feature>
<accession>A0A166KE35</accession>
<evidence type="ECO:0000313" key="4">
    <source>
        <dbReference type="Proteomes" id="UP000076532"/>
    </source>
</evidence>
<protein>
    <submittedName>
        <fullName evidence="3">Uncharacterized protein</fullName>
    </submittedName>
</protein>
<name>A0A166KE35_9AGAM</name>
<evidence type="ECO:0000313" key="3">
    <source>
        <dbReference type="EMBL" id="KZP21811.1"/>
    </source>
</evidence>
<reference evidence="3 4" key="1">
    <citation type="journal article" date="2016" name="Mol. Biol. Evol.">
        <title>Comparative Genomics of Early-Diverging Mushroom-Forming Fungi Provides Insights into the Origins of Lignocellulose Decay Capabilities.</title>
        <authorList>
            <person name="Nagy L.G."/>
            <person name="Riley R."/>
            <person name="Tritt A."/>
            <person name="Adam C."/>
            <person name="Daum C."/>
            <person name="Floudas D."/>
            <person name="Sun H."/>
            <person name="Yadav J.S."/>
            <person name="Pangilinan J."/>
            <person name="Larsson K.H."/>
            <person name="Matsuura K."/>
            <person name="Barry K."/>
            <person name="Labutti K."/>
            <person name="Kuo R."/>
            <person name="Ohm R.A."/>
            <person name="Bhattacharya S.S."/>
            <person name="Shirouzu T."/>
            <person name="Yoshinaga Y."/>
            <person name="Martin F.M."/>
            <person name="Grigoriev I.V."/>
            <person name="Hibbett D.S."/>
        </authorList>
    </citation>
    <scope>NUCLEOTIDE SEQUENCE [LARGE SCALE GENOMIC DNA]</scope>
    <source>
        <strain evidence="3 4">CBS 109695</strain>
    </source>
</reference>
<keyword evidence="2" id="KW-1133">Transmembrane helix</keyword>
<sequence>MARTVHHFSTIHASLIGSRWYTVIFYGLQLGSIILPIHFLARLVPSPPQSDRTHSHLTASSMVRHPAARDEHPRSWRSWGSFSSTFVTLGERTSSSSRAIWVRRKCD</sequence>
<dbReference type="Proteomes" id="UP000076532">
    <property type="component" value="Unassembled WGS sequence"/>
</dbReference>
<gene>
    <name evidence="3" type="ORF">FIBSPDRAFT_860204</name>
</gene>
<organism evidence="3 4">
    <name type="scientific">Athelia psychrophila</name>
    <dbReference type="NCBI Taxonomy" id="1759441"/>
    <lineage>
        <taxon>Eukaryota</taxon>
        <taxon>Fungi</taxon>
        <taxon>Dikarya</taxon>
        <taxon>Basidiomycota</taxon>
        <taxon>Agaricomycotina</taxon>
        <taxon>Agaricomycetes</taxon>
        <taxon>Agaricomycetidae</taxon>
        <taxon>Atheliales</taxon>
        <taxon>Atheliaceae</taxon>
        <taxon>Athelia</taxon>
    </lineage>
</organism>
<dbReference type="AlphaFoldDB" id="A0A166KE35"/>
<dbReference type="EMBL" id="KV417544">
    <property type="protein sequence ID" value="KZP21811.1"/>
    <property type="molecule type" value="Genomic_DNA"/>
</dbReference>
<evidence type="ECO:0000256" key="1">
    <source>
        <dbReference type="SAM" id="MobiDB-lite"/>
    </source>
</evidence>
<evidence type="ECO:0000256" key="2">
    <source>
        <dbReference type="SAM" id="Phobius"/>
    </source>
</evidence>
<keyword evidence="4" id="KW-1185">Reference proteome</keyword>
<keyword evidence="2" id="KW-0812">Transmembrane</keyword>
<keyword evidence="2" id="KW-0472">Membrane</keyword>
<feature type="region of interest" description="Disordered" evidence="1">
    <location>
        <begin position="47"/>
        <end position="66"/>
    </location>
</feature>
<proteinExistence type="predicted"/>